<evidence type="ECO:0000256" key="2">
    <source>
        <dbReference type="SAM" id="Phobius"/>
    </source>
</evidence>
<gene>
    <name evidence="3" type="ORF">JMJ35_002629</name>
</gene>
<sequence length="693" mass="79703">MAPVEVVISQLQLNEIITSHRELHEVVIKLSDVIQDPSRSDRYQSFPRRELHSVDLINENAKPDELKAGHSDHKLDSSSSSTAVPQYSLIENYVEANDGRGGHLLPKSRIGSPLPQFQQPSLQVREVTPVRNFEIESWQARKECRRKKEQSKVLYAHMKSSYWVAEGRVFRDRLYPDQMYSDLDSLPQVAGLDPWAWTKQAPEPSGGDAYNAYHQLSHGQRLQESVLYRRSELMEALFPLRTSHILQSMSWPELEHSYGLHLKDISPRCGFAKRDNAIGYVDTDVTPIIIEIGRSFRELDYSSRPEDFQKGTLPEAVGPFVNENCNELIKDWEGNQVLRVVFRSNQGKKGTGTTDRQAEMLYILEDIFSIYKSTRRGRPLRRPVQKGESEEFILNFLRRFDVPDWEDGREQTMDEVFAPQVLNLKTLKRLGGLGIVWTDCIKDHQRLSIASRTITLFWDVSLLDQSLLFWYNIPFLNNMGDNIDTSHPHRESAPVSHVLYELRTTYRLLFHNMEANQFTTSETCAVTKTKENIARDKHCNSSADTISTSIATGAPYPLDLCWHLENILTPYPQLVGEYDTMRSFSHFPRFSNRLRELKFYIDNQKPTGWYQMWKDKRNRAQHVTFWAVLIFGSISIMLALISVAISSAQTVAAFKSRVLRMLAAKVAEPDIFFKGYNEYFGTRTGSAAGSYKK</sequence>
<feature type="compositionally biased region" description="Basic and acidic residues" evidence="1">
    <location>
        <begin position="61"/>
        <end position="76"/>
    </location>
</feature>
<organism evidence="3 4">
    <name type="scientific">Cladonia borealis</name>
    <dbReference type="NCBI Taxonomy" id="184061"/>
    <lineage>
        <taxon>Eukaryota</taxon>
        <taxon>Fungi</taxon>
        <taxon>Dikarya</taxon>
        <taxon>Ascomycota</taxon>
        <taxon>Pezizomycotina</taxon>
        <taxon>Lecanoromycetes</taxon>
        <taxon>OSLEUM clade</taxon>
        <taxon>Lecanoromycetidae</taxon>
        <taxon>Lecanorales</taxon>
        <taxon>Lecanorineae</taxon>
        <taxon>Cladoniaceae</taxon>
        <taxon>Cladonia</taxon>
    </lineage>
</organism>
<feature type="region of interest" description="Disordered" evidence="1">
    <location>
        <begin position="61"/>
        <end position="82"/>
    </location>
</feature>
<evidence type="ECO:0000256" key="1">
    <source>
        <dbReference type="SAM" id="MobiDB-lite"/>
    </source>
</evidence>
<keyword evidence="2" id="KW-0472">Membrane</keyword>
<dbReference type="EMBL" id="JAFEKC020000004">
    <property type="protein sequence ID" value="KAK0515250.1"/>
    <property type="molecule type" value="Genomic_DNA"/>
</dbReference>
<comment type="caution">
    <text evidence="3">The sequence shown here is derived from an EMBL/GenBank/DDBJ whole genome shotgun (WGS) entry which is preliminary data.</text>
</comment>
<evidence type="ECO:0000313" key="4">
    <source>
        <dbReference type="Proteomes" id="UP001166286"/>
    </source>
</evidence>
<accession>A0AA39V9E1</accession>
<keyword evidence="4" id="KW-1185">Reference proteome</keyword>
<proteinExistence type="predicted"/>
<keyword evidence="2" id="KW-0812">Transmembrane</keyword>
<reference evidence="3" key="1">
    <citation type="submission" date="2023-03" db="EMBL/GenBank/DDBJ databases">
        <title>Complete genome of Cladonia borealis.</title>
        <authorList>
            <person name="Park H."/>
        </authorList>
    </citation>
    <scope>NUCLEOTIDE SEQUENCE</scope>
    <source>
        <strain evidence="3">ANT050790</strain>
    </source>
</reference>
<dbReference type="Proteomes" id="UP001166286">
    <property type="component" value="Unassembled WGS sequence"/>
</dbReference>
<evidence type="ECO:0000313" key="3">
    <source>
        <dbReference type="EMBL" id="KAK0515250.1"/>
    </source>
</evidence>
<dbReference type="AlphaFoldDB" id="A0AA39V9E1"/>
<name>A0AA39V9E1_9LECA</name>
<keyword evidence="2" id="KW-1133">Transmembrane helix</keyword>
<protein>
    <submittedName>
        <fullName evidence="3">Uncharacterized protein</fullName>
    </submittedName>
</protein>
<feature type="transmembrane region" description="Helical" evidence="2">
    <location>
        <begin position="625"/>
        <end position="654"/>
    </location>
</feature>